<sequence length="1012" mass="117551">MLIKRIYLLKIIFLIVLFSFFSLFIYAKEDLDLETNIVLLKISSHEKVICEDPFFELLLLYDESSEEDYILLPLNMLTSYFKMKINFYRENNMLVVINSANKTELRIDLENKKYLEHDEWSREAPIVLAGDFFVSSKVLEYLFEIELDWNSRYQELTLTGDYFAKEDDLKENEREEKDKAIKEEEKVQEIIEGPDFSLGSIQYETGWEYRKNENGIEKFINENKLNVHGRIKDWAISLGGESNIDFYNNKEFELDFIKAIYKENKKFIILGDSQSDSFKAIGDKSLRGLYYRNSDKKMSRVLAYTSITGKAEEGDVVTLYVNEEKYNYLKVLSDNLYTFEHIYLKKNKINTLKVVIEKPNGEQIERVKRVAASPKIYEEGTRNFEFAIASYKEDDHDDWEGKMIGWRKDIALSENISVNWEAIVREDYNYGEKLLSSSDLGIAFRMGKNMVMDLDWYLLGNKSNFEQGGVSSLLYCLDSGYVEGTYFYLPDKVNEEIYDNTGKGVKLISVWDFSSEWSVNSLLTCYYPNLFTDLEKNRKAEISFEHQKNWRSLTKITLSAEQEDSIDQDFSDDKKIVVKDIYRLTVGKSKTSDGFRGDGELSIFDKKISFDDKEISYNKLKLRTDFYKKISDSLVITNSIEGSGKLYDSQGRFIDVEAQTESKLKLSPNDKLSCSIRHSLEGEKKFDSFKKASEELKFNTHYYINSDNIIDLGITNNSSVNSLDYRSYSLGITRFFEDGAGEVSLDIERLIPKELDRRQRDNIQLDIKKRLESKREIKFSVGKVYDIVNQISEYFAKISITHAFGFAKGNKFNQEFKDNNHISSVVGHVYLDENNNKKMDEGEKRLSGIDMILDNLRATTFEDGQFIFNLTMPGIYTLNFDFNSLDADYTPVTKEKVIRVKKNENMAFNYGLTMNGSVSGMVFIDKNANGKKDGDEEPLQWIGFTLNEKTIYTDKRGEFYFENIPLGEHSLTIIKESLPKGMVSKVGNSFKVKIRKEDLDVRDIFIPLVYNF</sequence>
<keyword evidence="1" id="KW-1133">Transmembrane helix</keyword>
<dbReference type="SUPFAM" id="SSF117074">
    <property type="entry name" value="Hypothetical protein PA1324"/>
    <property type="match status" value="2"/>
</dbReference>
<keyword evidence="1" id="KW-0812">Transmembrane</keyword>
<dbReference type="InterPro" id="IPR013783">
    <property type="entry name" value="Ig-like_fold"/>
</dbReference>
<proteinExistence type="predicted"/>
<protein>
    <recommendedName>
        <fullName evidence="4">SD-repeat containing protein B domain-containing protein</fullName>
    </recommendedName>
</protein>
<evidence type="ECO:0000256" key="1">
    <source>
        <dbReference type="SAM" id="Phobius"/>
    </source>
</evidence>
<dbReference type="Proteomes" id="UP000219573">
    <property type="component" value="Unassembled WGS sequence"/>
</dbReference>
<evidence type="ECO:0008006" key="4">
    <source>
        <dbReference type="Google" id="ProtNLM"/>
    </source>
</evidence>
<keyword evidence="1" id="KW-0472">Membrane</keyword>
<feature type="transmembrane region" description="Helical" evidence="1">
    <location>
        <begin position="7"/>
        <end position="27"/>
    </location>
</feature>
<name>A0A285GBH0_9FIRM</name>
<gene>
    <name evidence="2" type="ORF">SAMN06265827_10659</name>
</gene>
<organism evidence="2 3">
    <name type="scientific">Orenia metallireducens</name>
    <dbReference type="NCBI Taxonomy" id="1413210"/>
    <lineage>
        <taxon>Bacteria</taxon>
        <taxon>Bacillati</taxon>
        <taxon>Bacillota</taxon>
        <taxon>Clostridia</taxon>
        <taxon>Halanaerobiales</taxon>
        <taxon>Halobacteroidaceae</taxon>
        <taxon>Orenia</taxon>
    </lineage>
</organism>
<keyword evidence="3" id="KW-1185">Reference proteome</keyword>
<accession>A0A285GBH0</accession>
<dbReference type="Gene3D" id="2.60.40.10">
    <property type="entry name" value="Immunoglobulins"/>
    <property type="match status" value="2"/>
</dbReference>
<dbReference type="EMBL" id="OBDZ01000006">
    <property type="protein sequence ID" value="SNY20919.1"/>
    <property type="molecule type" value="Genomic_DNA"/>
</dbReference>
<evidence type="ECO:0000313" key="2">
    <source>
        <dbReference type="EMBL" id="SNY20919.1"/>
    </source>
</evidence>
<evidence type="ECO:0000313" key="3">
    <source>
        <dbReference type="Proteomes" id="UP000219573"/>
    </source>
</evidence>
<reference evidence="3" key="1">
    <citation type="submission" date="2017-09" db="EMBL/GenBank/DDBJ databases">
        <authorList>
            <person name="Varghese N."/>
            <person name="Submissions S."/>
        </authorList>
    </citation>
    <scope>NUCLEOTIDE SEQUENCE [LARGE SCALE GENOMIC DNA]</scope>
    <source>
        <strain evidence="3">MSL47</strain>
    </source>
</reference>
<dbReference type="AlphaFoldDB" id="A0A285GBH0"/>